<evidence type="ECO:0000259" key="2">
    <source>
        <dbReference type="Pfam" id="PF22936"/>
    </source>
</evidence>
<evidence type="ECO:0000256" key="1">
    <source>
        <dbReference type="SAM" id="MobiDB-lite"/>
    </source>
</evidence>
<feature type="domain" description="Retrovirus-related Pol polyprotein from transposon TNT 1-94-like beta-barrel" evidence="2">
    <location>
        <begin position="299"/>
        <end position="363"/>
    </location>
</feature>
<feature type="region of interest" description="Disordered" evidence="1">
    <location>
        <begin position="259"/>
        <end position="282"/>
    </location>
</feature>
<dbReference type="InterPro" id="IPR036875">
    <property type="entry name" value="Znf_CCHC_sf"/>
</dbReference>
<dbReference type="AlphaFoldDB" id="A0A3L8DK01"/>
<dbReference type="SUPFAM" id="SSF57756">
    <property type="entry name" value="Retrovirus zinc finger-like domains"/>
    <property type="match status" value="1"/>
</dbReference>
<dbReference type="EMBL" id="QOIP01000007">
    <property type="protein sequence ID" value="RLU20775.1"/>
    <property type="molecule type" value="Genomic_DNA"/>
</dbReference>
<dbReference type="PANTHER" id="PTHR47481:SF7">
    <property type="entry name" value="CCHC-TYPE DOMAIN-CONTAINING PROTEIN"/>
    <property type="match status" value="1"/>
</dbReference>
<dbReference type="InterPro" id="IPR054722">
    <property type="entry name" value="PolX-like_BBD"/>
</dbReference>
<dbReference type="PANTHER" id="PTHR47481">
    <property type="match status" value="1"/>
</dbReference>
<dbReference type="Proteomes" id="UP000279307">
    <property type="component" value="Chromosome 7"/>
</dbReference>
<protein>
    <recommendedName>
        <fullName evidence="2">Retrovirus-related Pol polyprotein from transposon TNT 1-94-like beta-barrel domain-containing protein</fullName>
    </recommendedName>
</protein>
<comment type="caution">
    <text evidence="3">The sequence shown here is derived from an EMBL/GenBank/DDBJ whole genome shotgun (WGS) entry which is preliminary data.</text>
</comment>
<name>A0A3L8DK01_OOCBI</name>
<dbReference type="Pfam" id="PF14223">
    <property type="entry name" value="Retrotran_gag_2"/>
    <property type="match status" value="1"/>
</dbReference>
<evidence type="ECO:0000313" key="3">
    <source>
        <dbReference type="EMBL" id="RLU20775.1"/>
    </source>
</evidence>
<evidence type="ECO:0000313" key="4">
    <source>
        <dbReference type="Proteomes" id="UP000279307"/>
    </source>
</evidence>
<sequence length="379" mass="43365">MATEIKVQVDKLESEAEWARWKWQMSMLFEQYDLVSIVDGTRRCPSQPPTIATADVVKEFKVWKSDNGRAANYIMSALNKQNAELVLSCTTAHECWQKLCSRFERSSTQRRDMLFQQFFKAEHNKIVDVASYIARIQKIFIDHNSELQKQHSNTLDESVLLGRITSSLGTEYNEFQNVWEVIPEEQQTINLLTEKLCAIELRNRSTIVSQSEAVAFEAKSTAGKKNNDLQARNKRIQALKQKTKCAICHVKGHWAKECQQNKNPQHISDGSKKNTNNSGHKSEQISFSIDVEAGSIDSWICDSGASQHMTANKQYFVSYEKFAAPVPIKVANKQTILAYGKGRVNIELFINSRWRRSHIKDVCSIIKQLQLENGITERM</sequence>
<gene>
    <name evidence="3" type="ORF">DMN91_007389</name>
</gene>
<dbReference type="OrthoDB" id="7554908at2759"/>
<dbReference type="GO" id="GO:0003676">
    <property type="term" value="F:nucleic acid binding"/>
    <property type="evidence" value="ECO:0007669"/>
    <property type="project" value="InterPro"/>
</dbReference>
<proteinExistence type="predicted"/>
<dbReference type="Pfam" id="PF22936">
    <property type="entry name" value="Pol_BBD"/>
    <property type="match status" value="1"/>
</dbReference>
<organism evidence="3 4">
    <name type="scientific">Ooceraea biroi</name>
    <name type="common">Clonal raider ant</name>
    <name type="synonym">Cerapachys biroi</name>
    <dbReference type="NCBI Taxonomy" id="2015173"/>
    <lineage>
        <taxon>Eukaryota</taxon>
        <taxon>Metazoa</taxon>
        <taxon>Ecdysozoa</taxon>
        <taxon>Arthropoda</taxon>
        <taxon>Hexapoda</taxon>
        <taxon>Insecta</taxon>
        <taxon>Pterygota</taxon>
        <taxon>Neoptera</taxon>
        <taxon>Endopterygota</taxon>
        <taxon>Hymenoptera</taxon>
        <taxon>Apocrita</taxon>
        <taxon>Aculeata</taxon>
        <taxon>Formicoidea</taxon>
        <taxon>Formicidae</taxon>
        <taxon>Dorylinae</taxon>
        <taxon>Ooceraea</taxon>
    </lineage>
</organism>
<dbReference type="GO" id="GO:0008270">
    <property type="term" value="F:zinc ion binding"/>
    <property type="evidence" value="ECO:0007669"/>
    <property type="project" value="InterPro"/>
</dbReference>
<accession>A0A3L8DK01</accession>
<dbReference type="Gene3D" id="4.10.60.10">
    <property type="entry name" value="Zinc finger, CCHC-type"/>
    <property type="match status" value="1"/>
</dbReference>
<reference evidence="3 4" key="1">
    <citation type="journal article" date="2018" name="Genome Res.">
        <title>The genomic architecture and molecular evolution of ant odorant receptors.</title>
        <authorList>
            <person name="McKenzie S.K."/>
            <person name="Kronauer D.J.C."/>
        </authorList>
    </citation>
    <scope>NUCLEOTIDE SEQUENCE [LARGE SCALE GENOMIC DNA]</scope>
    <source>
        <strain evidence="3">Clonal line C1</strain>
    </source>
</reference>